<dbReference type="InterPro" id="IPR003107">
    <property type="entry name" value="HAT"/>
</dbReference>
<dbReference type="Pfam" id="PF23231">
    <property type="entry name" value="HAT_Syf1_CNRKL1_C"/>
    <property type="match status" value="1"/>
</dbReference>
<evidence type="ECO:0000256" key="1">
    <source>
        <dbReference type="ARBA" id="ARBA00004123"/>
    </source>
</evidence>
<evidence type="ECO:0000256" key="3">
    <source>
        <dbReference type="ARBA" id="ARBA00023242"/>
    </source>
</evidence>
<comment type="subcellular location">
    <subcellularLocation>
        <location evidence="1">Nucleus</location>
    </subcellularLocation>
</comment>
<sequence length="611" mass="73805">MIINEEDLIYEEKLYKKNDISLWIKYIKLKDNKILLYRRALQRNRKSVELWSQYLNNIKCITCFDREVEKCTRELGIEGWIIAITISEKMENYLNRALRAVEIEKHPIIWDNYLKVIEERLKEKSANYEELFELGKSAYKRYLLLKKEKKDDYLLFLFNYKIRDYIKHCENLNTIHITTCHSYYTESITDTCFWLENISVLTSKFIKKFLNSKILILYYFNNQKFNKFKKVARKIIKTTKDEYEFTEIYLLTLRLLEAIEDKESLRLYKKKIDLFYNNLLLRNDPGNIKALSYKIKKSISLFNTIKLKENFDTLAKTYLKHGGDISVVLERIKTYKQIYVKEYCNTIIYICKKLEKENEPLEKIWDLLIKNGVINISAYWKYLFRFIEKYDFNEKEKYYDEFLNSDINDYSLVIHCIKKSKNKELAYQRGIKILKDENLIKLYKHYARHGNDDEIIKAVLLDAIEELKNNDLRILYISKFSKGDLLNNNLLETYFDLLESCSIQSFYKISCSLIFNAVRSKNVINIRKSFEKIMTLFWKIEEKKLVEGMDEIFIKFAQFEESQNEIERARSIFKYGAGIFKNERFWKIYEEFELLKGDEITYMDFVNIRNK</sequence>
<proteinExistence type="predicted"/>
<keyword evidence="3" id="KW-0539">Nucleus</keyword>
<dbReference type="EMBL" id="SBIQ01000225">
    <property type="protein sequence ID" value="KAF7682560.1"/>
    <property type="molecule type" value="Genomic_DNA"/>
</dbReference>
<evidence type="ECO:0000313" key="5">
    <source>
        <dbReference type="EMBL" id="KAF7682560.1"/>
    </source>
</evidence>
<evidence type="ECO:0000256" key="2">
    <source>
        <dbReference type="ARBA" id="ARBA00022737"/>
    </source>
</evidence>
<dbReference type="Gene3D" id="1.25.40.10">
    <property type="entry name" value="Tetratricopeptide repeat domain"/>
    <property type="match status" value="2"/>
</dbReference>
<evidence type="ECO:0000313" key="6">
    <source>
        <dbReference type="Proteomes" id="UP001516464"/>
    </source>
</evidence>
<organism evidence="5 6">
    <name type="scientific">Astathelohania contejeani</name>
    <dbReference type="NCBI Taxonomy" id="164912"/>
    <lineage>
        <taxon>Eukaryota</taxon>
        <taxon>Fungi</taxon>
        <taxon>Fungi incertae sedis</taxon>
        <taxon>Microsporidia</taxon>
        <taxon>Astathelohaniidae</taxon>
        <taxon>Astathelohania</taxon>
    </lineage>
</organism>
<dbReference type="InterPro" id="IPR011990">
    <property type="entry name" value="TPR-like_helical_dom_sf"/>
</dbReference>
<dbReference type="Proteomes" id="UP001516464">
    <property type="component" value="Unassembled WGS sequence"/>
</dbReference>
<protein>
    <submittedName>
        <fullName evidence="5">Pre-mRNA-splicing factor SYF1</fullName>
    </submittedName>
</protein>
<comment type="caution">
    <text evidence="5">The sequence shown here is derived from an EMBL/GenBank/DDBJ whole genome shotgun (WGS) entry which is preliminary data.</text>
</comment>
<dbReference type="InterPro" id="IPR055430">
    <property type="entry name" value="HAT_Syf1_CNRKL1_C"/>
</dbReference>
<dbReference type="SUPFAM" id="SSF48452">
    <property type="entry name" value="TPR-like"/>
    <property type="match status" value="1"/>
</dbReference>
<dbReference type="SMART" id="SM00386">
    <property type="entry name" value="HAT"/>
    <property type="match status" value="5"/>
</dbReference>
<accession>A0ABQ7HWM1</accession>
<feature type="domain" description="Pre-mRNA-splicing factor Syf1/CRNKL1-like C-terminal HAT-repeats" evidence="4">
    <location>
        <begin position="548"/>
        <end position="609"/>
    </location>
</feature>
<name>A0ABQ7HWM1_9MICR</name>
<keyword evidence="2" id="KW-0677">Repeat</keyword>
<evidence type="ECO:0000259" key="4">
    <source>
        <dbReference type="Pfam" id="PF23231"/>
    </source>
</evidence>
<reference evidence="5 6" key="1">
    <citation type="submission" date="2019-01" db="EMBL/GenBank/DDBJ databases">
        <title>Genomes sequencing and comparative genomics of infectious freshwater microsporidia, Cucumispora dikerogammari and Thelohania contejeani.</title>
        <authorList>
            <person name="Cormier A."/>
            <person name="Giraud I."/>
            <person name="Wattier R."/>
            <person name="Teixeira M."/>
            <person name="Grandjean F."/>
            <person name="Rigaud T."/>
            <person name="Cordaux R."/>
        </authorList>
    </citation>
    <scope>NUCLEOTIDE SEQUENCE [LARGE SCALE GENOMIC DNA]</scope>
    <source>
        <strain evidence="5">T1</strain>
        <tissue evidence="5">Spores</tissue>
    </source>
</reference>
<gene>
    <name evidence="5" type="primary">XAB2</name>
    <name evidence="5" type="ORF">TCON_2218</name>
</gene>
<keyword evidence="6" id="KW-1185">Reference proteome</keyword>